<organism evidence="3 4">
    <name type="scientific">Wenxinia marina DSM 24838</name>
    <dbReference type="NCBI Taxonomy" id="1123501"/>
    <lineage>
        <taxon>Bacteria</taxon>
        <taxon>Pseudomonadati</taxon>
        <taxon>Pseudomonadota</taxon>
        <taxon>Alphaproteobacteria</taxon>
        <taxon>Rhodobacterales</taxon>
        <taxon>Roseobacteraceae</taxon>
        <taxon>Wenxinia</taxon>
    </lineage>
</organism>
<dbReference type="OrthoDB" id="8281972at2"/>
<name>A0A0D0PD70_9RHOB</name>
<sequence>MADDHLTVIASDADEARALSEGAGAVPGLRVRQGAGTLTQMNGTAVAMANAPGILLVRLGRDDRAEVDTACRLASAPTTRASILVVGEADLPLSITRQLLGAGVADVLPSPVDPEDLRKAIQRAQKPANLPAVYTNRPLGRIITVARARGGIGASTVAVNLADALRRPAARRMSARTVALVDLDLQFGTLASFLDVEPRDTLWDIAAGGAVPDEDTLDAEMTTAANGVRVLSAPSRFAPLDALRPEAVGALLDTLVKRHDFVIVDLPHSLVDWVQAVIERTDRMIMVSDSSVPSIRQSKRLIDFFTEENPTLQIEVVINQEAKPLIRGAHHRQAAKLLERSFENWLPPDARVAREALDRGVPLSVVARRSALTRSIGRLAAATAAHLSQAGAADRSRSPAKR</sequence>
<dbReference type="SUPFAM" id="SSF52540">
    <property type="entry name" value="P-loop containing nucleoside triphosphate hydrolases"/>
    <property type="match status" value="1"/>
</dbReference>
<dbReference type="GO" id="GO:0016887">
    <property type="term" value="F:ATP hydrolysis activity"/>
    <property type="evidence" value="ECO:0007669"/>
    <property type="project" value="TreeGrafter"/>
</dbReference>
<evidence type="ECO:0000313" key="4">
    <source>
        <dbReference type="Proteomes" id="UP000035100"/>
    </source>
</evidence>
<accession>A0A0D0PD70</accession>
<dbReference type="PANTHER" id="PTHR43384">
    <property type="entry name" value="SEPTUM SITE-DETERMINING PROTEIN MIND HOMOLOG, CHLOROPLASTIC-RELATED"/>
    <property type="match status" value="1"/>
</dbReference>
<evidence type="ECO:0000313" key="3">
    <source>
        <dbReference type="EMBL" id="KIQ69421.1"/>
    </source>
</evidence>
<dbReference type="RefSeq" id="WP_018303556.1">
    <property type="nucleotide sequence ID" value="NZ_KB902299.1"/>
</dbReference>
<dbReference type="Gene3D" id="3.40.50.300">
    <property type="entry name" value="P-loop containing nucleotide triphosphate hydrolases"/>
    <property type="match status" value="1"/>
</dbReference>
<dbReference type="Pfam" id="PF10609">
    <property type="entry name" value="ParA"/>
    <property type="match status" value="1"/>
</dbReference>
<dbReference type="STRING" id="1123501.Wenmar_01783"/>
<dbReference type="InterPro" id="IPR050625">
    <property type="entry name" value="ParA/MinD_ATPase"/>
</dbReference>
<evidence type="ECO:0000256" key="1">
    <source>
        <dbReference type="ARBA" id="ARBA00022741"/>
    </source>
</evidence>
<dbReference type="EMBL" id="AONG01000009">
    <property type="protein sequence ID" value="KIQ69421.1"/>
    <property type="molecule type" value="Genomic_DNA"/>
</dbReference>
<dbReference type="PATRIC" id="fig|1123501.6.peg.1875"/>
<dbReference type="InterPro" id="IPR033756">
    <property type="entry name" value="YlxH/NBP35"/>
</dbReference>
<dbReference type="GO" id="GO:0051782">
    <property type="term" value="P:negative regulation of cell division"/>
    <property type="evidence" value="ECO:0007669"/>
    <property type="project" value="TreeGrafter"/>
</dbReference>
<keyword evidence="2" id="KW-0067">ATP-binding</keyword>
<dbReference type="AlphaFoldDB" id="A0A0D0PD70"/>
<dbReference type="GO" id="GO:0005829">
    <property type="term" value="C:cytosol"/>
    <property type="evidence" value="ECO:0007669"/>
    <property type="project" value="TreeGrafter"/>
</dbReference>
<dbReference type="GO" id="GO:0005524">
    <property type="term" value="F:ATP binding"/>
    <property type="evidence" value="ECO:0007669"/>
    <property type="project" value="TreeGrafter"/>
</dbReference>
<keyword evidence="1" id="KW-0547">Nucleotide-binding</keyword>
<dbReference type="GO" id="GO:0009898">
    <property type="term" value="C:cytoplasmic side of plasma membrane"/>
    <property type="evidence" value="ECO:0007669"/>
    <property type="project" value="TreeGrafter"/>
</dbReference>
<dbReference type="eggNOG" id="COG4963">
    <property type="taxonomic scope" value="Bacteria"/>
</dbReference>
<dbReference type="Gene3D" id="3.40.50.2300">
    <property type="match status" value="1"/>
</dbReference>
<reference evidence="3 4" key="1">
    <citation type="submission" date="2013-01" db="EMBL/GenBank/DDBJ databases">
        <authorList>
            <person name="Fiebig A."/>
            <person name="Goeker M."/>
            <person name="Klenk H.-P.P."/>
        </authorList>
    </citation>
    <scope>NUCLEOTIDE SEQUENCE [LARGE SCALE GENOMIC DNA]</scope>
    <source>
        <strain evidence="3 4">DSM 24838</strain>
    </source>
</reference>
<proteinExistence type="predicted"/>
<dbReference type="InterPro" id="IPR027417">
    <property type="entry name" value="P-loop_NTPase"/>
</dbReference>
<comment type="caution">
    <text evidence="3">The sequence shown here is derived from an EMBL/GenBank/DDBJ whole genome shotgun (WGS) entry which is preliminary data.</text>
</comment>
<keyword evidence="4" id="KW-1185">Reference proteome</keyword>
<evidence type="ECO:0000256" key="2">
    <source>
        <dbReference type="ARBA" id="ARBA00022840"/>
    </source>
</evidence>
<gene>
    <name evidence="3" type="ORF">Wenmar_01783</name>
</gene>
<protein>
    <submittedName>
        <fullName evidence="3">AAA domain protein</fullName>
    </submittedName>
</protein>
<dbReference type="PANTHER" id="PTHR43384:SF13">
    <property type="entry name" value="SLR0110 PROTEIN"/>
    <property type="match status" value="1"/>
</dbReference>
<dbReference type="Proteomes" id="UP000035100">
    <property type="component" value="Unassembled WGS sequence"/>
</dbReference>